<dbReference type="RefSeq" id="XP_001029953.1">
    <property type="nucleotide sequence ID" value="XM_001029953.1"/>
</dbReference>
<dbReference type="InParanoid" id="Q22AI4"/>
<keyword evidence="3" id="KW-0479">Metal-binding</keyword>
<feature type="domain" description="PEP5/VPS11 N-terminal" evidence="11">
    <location>
        <begin position="20"/>
        <end position="342"/>
    </location>
</feature>
<dbReference type="PROSITE" id="PS50236">
    <property type="entry name" value="CHCR"/>
    <property type="match status" value="1"/>
</dbReference>
<comment type="subcellular location">
    <subcellularLocation>
        <location evidence="1">Endomembrane system</location>
        <topology evidence="1">Peripheral membrane protein</topology>
    </subcellularLocation>
</comment>
<keyword evidence="6" id="KW-0653">Protein transport</keyword>
<dbReference type="GeneID" id="7832191"/>
<name>Q22AI4_TETTS</name>
<evidence type="ECO:0000256" key="10">
    <source>
        <dbReference type="SAM" id="Coils"/>
    </source>
</evidence>
<keyword evidence="5" id="KW-0862">Zinc</keyword>
<evidence type="ECO:0000256" key="5">
    <source>
        <dbReference type="ARBA" id="ARBA00022833"/>
    </source>
</evidence>
<dbReference type="PANTHER" id="PTHR23323">
    <property type="entry name" value="VACUOLAR PROTEIN SORTING-ASSOCIATED PROTEIN"/>
    <property type="match status" value="1"/>
</dbReference>
<dbReference type="FunCoup" id="Q22AI4">
    <property type="interactions" value="365"/>
</dbReference>
<protein>
    <recommendedName>
        <fullName evidence="8">Vacuolar protein sorting-associated protein 11 homolog</fullName>
    </recommendedName>
</protein>
<dbReference type="KEGG" id="tet:TTHERM_01205260"/>
<dbReference type="InterPro" id="IPR016528">
    <property type="entry name" value="VPS11"/>
</dbReference>
<dbReference type="InterPro" id="IPR057307">
    <property type="entry name" value="PEP5_VPS11_N"/>
</dbReference>
<feature type="repeat" description="CHCR" evidence="9">
    <location>
        <begin position="399"/>
        <end position="558"/>
    </location>
</feature>
<evidence type="ECO:0000256" key="3">
    <source>
        <dbReference type="ARBA" id="ARBA00022723"/>
    </source>
</evidence>
<dbReference type="GO" id="GO:0048284">
    <property type="term" value="P:organelle fusion"/>
    <property type="evidence" value="ECO:0007669"/>
    <property type="project" value="TreeGrafter"/>
</dbReference>
<dbReference type="InterPro" id="IPR057308">
    <property type="entry name" value="CHCR_PEP5_VPS11"/>
</dbReference>
<comment type="similarity">
    <text evidence="8">Belongs to the VPS11 family.</text>
</comment>
<organism evidence="12 13">
    <name type="scientific">Tetrahymena thermophila (strain SB210)</name>
    <dbReference type="NCBI Taxonomy" id="312017"/>
    <lineage>
        <taxon>Eukaryota</taxon>
        <taxon>Sar</taxon>
        <taxon>Alveolata</taxon>
        <taxon>Ciliophora</taxon>
        <taxon>Intramacronucleata</taxon>
        <taxon>Oligohymenophorea</taxon>
        <taxon>Hymenostomatida</taxon>
        <taxon>Tetrahymenina</taxon>
        <taxon>Tetrahymenidae</taxon>
        <taxon>Tetrahymena</taxon>
    </lineage>
</organism>
<dbReference type="OMA" id="ENENECP"/>
<dbReference type="GO" id="GO:0005768">
    <property type="term" value="C:endosome"/>
    <property type="evidence" value="ECO:0007669"/>
    <property type="project" value="TreeGrafter"/>
</dbReference>
<keyword evidence="10" id="KW-0175">Coiled coil</keyword>
<evidence type="ECO:0000256" key="1">
    <source>
        <dbReference type="ARBA" id="ARBA00004184"/>
    </source>
</evidence>
<sequence>MQNQAQQQSNQNKPKQEQLKKFTFFDEKEFEDKNKPILQPLIQEDEISKIEYINQKLYLASKKSKQVIIYEDGNQPDTFVPFQGQLFSIYSAKNYLIAHGLDSEQNAQSQLKFYDTNIKDKALMKTPKYTMLASKDALMKDCNAFCITEDMQGIALGFNDGSVIIYQSKQDKGNFAYKDLTLKPHNSPIRQLFFSRLDGNLNLFITTDDAIQCWQKCNKKVALSVSGGSLFDITSKGTLIGCTKANPSVVIEFDINKHLNQNDIRLEDEKYEKQLIKSHSTNYLIILSKQGEDSQIIILDTLNQYIAHKVAYKSVQVISSSKEYIHLIQGINRQKKLIRLKEKENAYKIEYFFKRSQFDVAYKFAKNQDSDPALLAEISRLHGDNLYTKSDYNEAIKKYIQTIGHIEPSYIIRKFLDVAHIEYLIQYLQEVHDKQKADKHHTALLLNCFVKQKKIDELDKFLTNKKDSKQYDVELFDIETAIKVCREAKKNDLALRLAEQKDQYEQYIEILLEMEQEGQSQQTEKAINYIRTKVELNKKEMFIIEFGQVLMKNCSEKCLELIQKIVMLRSLRKGYDKQQQNASSNQKINISIEQKAALDYFGLKESHIPQIYNDLLNEPDKYFHIFVNGKDEYLERYLKFLTDYIDFFDNQKALLHRLFEFYLEKYHLESKKQSLELSKNSKGLTVKQEKEQYIKDLLKNSQFAQKYDKNHLLVLFKMYNFEPGIIHLYNEMRLKEELLNFYIMTNQGDKIIETCKDNKEETNLWVQALKYFTHPDRFTKDQKEQTEQKLQKILQNIQNLNTLSPLLVLNILAKNKNVEFKIVKDFFIQKLQEDRNQIEKDKQVVEEKTKEANQDREEYMKLKTQAKIFSQKQCQECTNDLSGTRVHFMCGHSYHDQCLHGDSAQKECEKCADNFKPILNRKEGFDEKASDSTQFLENISRKENKFDTIASYLGKGLFSQSILNGKNNSASNNF</sequence>
<evidence type="ECO:0000259" key="11">
    <source>
        <dbReference type="Pfam" id="PF23341"/>
    </source>
</evidence>
<dbReference type="PIRSF" id="PIRSF007860">
    <property type="entry name" value="VPS11"/>
    <property type="match status" value="1"/>
</dbReference>
<dbReference type="HOGENOM" id="CLU_001287_0_1_1"/>
<dbReference type="GO" id="GO:0030674">
    <property type="term" value="F:protein-macromolecule adaptor activity"/>
    <property type="evidence" value="ECO:0007669"/>
    <property type="project" value="TreeGrafter"/>
</dbReference>
<evidence type="ECO:0000313" key="13">
    <source>
        <dbReference type="Proteomes" id="UP000009168"/>
    </source>
</evidence>
<dbReference type="OrthoDB" id="26184at2759"/>
<dbReference type="STRING" id="312017.Q22AI4"/>
<proteinExistence type="inferred from homology"/>
<dbReference type="InterPro" id="IPR016024">
    <property type="entry name" value="ARM-type_fold"/>
</dbReference>
<dbReference type="InterPro" id="IPR000547">
    <property type="entry name" value="Clathrin_H-chain/VPS_repeat"/>
</dbReference>
<evidence type="ECO:0000313" key="12">
    <source>
        <dbReference type="EMBL" id="EAR82290.1"/>
    </source>
</evidence>
<dbReference type="GO" id="GO:0030897">
    <property type="term" value="C:HOPS complex"/>
    <property type="evidence" value="ECO:0007669"/>
    <property type="project" value="TreeGrafter"/>
</dbReference>
<dbReference type="InterPro" id="IPR036322">
    <property type="entry name" value="WD40_repeat_dom_sf"/>
</dbReference>
<accession>Q22AI4</accession>
<dbReference type="Pfam" id="PF23341">
    <property type="entry name" value="PEP5_VPS11_N"/>
    <property type="match status" value="1"/>
</dbReference>
<evidence type="ECO:0000256" key="7">
    <source>
        <dbReference type="ARBA" id="ARBA00023136"/>
    </source>
</evidence>
<evidence type="ECO:0000256" key="9">
    <source>
        <dbReference type="PROSITE-ProRule" id="PRU01006"/>
    </source>
</evidence>
<dbReference type="SUPFAM" id="SSF48371">
    <property type="entry name" value="ARM repeat"/>
    <property type="match status" value="1"/>
</dbReference>
<dbReference type="GO" id="GO:0006904">
    <property type="term" value="P:vesicle docking involved in exocytosis"/>
    <property type="evidence" value="ECO:0007669"/>
    <property type="project" value="TreeGrafter"/>
</dbReference>
<reference evidence="13" key="1">
    <citation type="journal article" date="2006" name="PLoS Biol.">
        <title>Macronuclear genome sequence of the ciliate Tetrahymena thermophila, a model eukaryote.</title>
        <authorList>
            <person name="Eisen J.A."/>
            <person name="Coyne R.S."/>
            <person name="Wu M."/>
            <person name="Wu D."/>
            <person name="Thiagarajan M."/>
            <person name="Wortman J.R."/>
            <person name="Badger J.H."/>
            <person name="Ren Q."/>
            <person name="Amedeo P."/>
            <person name="Jones K.M."/>
            <person name="Tallon L.J."/>
            <person name="Delcher A.L."/>
            <person name="Salzberg S.L."/>
            <person name="Silva J.C."/>
            <person name="Haas B.J."/>
            <person name="Majoros W.H."/>
            <person name="Farzad M."/>
            <person name="Carlton J.M."/>
            <person name="Smith R.K. Jr."/>
            <person name="Garg J."/>
            <person name="Pearlman R.E."/>
            <person name="Karrer K.M."/>
            <person name="Sun L."/>
            <person name="Manning G."/>
            <person name="Elde N.C."/>
            <person name="Turkewitz A.P."/>
            <person name="Asai D.J."/>
            <person name="Wilkes D.E."/>
            <person name="Wang Y."/>
            <person name="Cai H."/>
            <person name="Collins K."/>
            <person name="Stewart B.A."/>
            <person name="Lee S.R."/>
            <person name="Wilamowska K."/>
            <person name="Weinberg Z."/>
            <person name="Ruzzo W.L."/>
            <person name="Wloga D."/>
            <person name="Gaertig J."/>
            <person name="Frankel J."/>
            <person name="Tsao C.-C."/>
            <person name="Gorovsky M.A."/>
            <person name="Keeling P.J."/>
            <person name="Waller R.F."/>
            <person name="Patron N.J."/>
            <person name="Cherry J.M."/>
            <person name="Stover N.A."/>
            <person name="Krieger C.J."/>
            <person name="del Toro C."/>
            <person name="Ryder H.F."/>
            <person name="Williamson S.C."/>
            <person name="Barbeau R.A."/>
            <person name="Hamilton E.P."/>
            <person name="Orias E."/>
        </authorList>
    </citation>
    <scope>NUCLEOTIDE SEQUENCE [LARGE SCALE GENOMIC DNA]</scope>
    <source>
        <strain evidence="13">SB210</strain>
    </source>
</reference>
<gene>
    <name evidence="12" type="ORF">TTHERM_01205260</name>
</gene>
<feature type="coiled-coil region" evidence="10">
    <location>
        <begin position="828"/>
        <end position="865"/>
    </location>
</feature>
<dbReference type="SUPFAM" id="SSF50978">
    <property type="entry name" value="WD40 repeat-like"/>
    <property type="match status" value="1"/>
</dbReference>
<dbReference type="EMBL" id="GG662483">
    <property type="protein sequence ID" value="EAR82290.1"/>
    <property type="molecule type" value="Genomic_DNA"/>
</dbReference>
<keyword evidence="13" id="KW-1185">Reference proteome</keyword>
<dbReference type="InterPro" id="IPR015943">
    <property type="entry name" value="WD40/YVTN_repeat-like_dom_sf"/>
</dbReference>
<evidence type="ECO:0000256" key="8">
    <source>
        <dbReference type="PIRNR" id="PIRNR007860"/>
    </source>
</evidence>
<dbReference type="GO" id="GO:0007033">
    <property type="term" value="P:vacuole organization"/>
    <property type="evidence" value="ECO:0007669"/>
    <property type="project" value="TreeGrafter"/>
</dbReference>
<dbReference type="Pfam" id="PF23356">
    <property type="entry name" value="TPR_PEP5_VPS11"/>
    <property type="match status" value="1"/>
</dbReference>
<dbReference type="GO" id="GO:0007032">
    <property type="term" value="P:endosome organization"/>
    <property type="evidence" value="ECO:0007669"/>
    <property type="project" value="TreeGrafter"/>
</dbReference>
<evidence type="ECO:0000256" key="2">
    <source>
        <dbReference type="ARBA" id="ARBA00022448"/>
    </source>
</evidence>
<dbReference type="GO" id="GO:0006886">
    <property type="term" value="P:intracellular protein transport"/>
    <property type="evidence" value="ECO:0007669"/>
    <property type="project" value="UniProtKB-UniRule"/>
</dbReference>
<keyword evidence="7 8" id="KW-0472">Membrane</keyword>
<dbReference type="PANTHER" id="PTHR23323:SF24">
    <property type="entry name" value="VACUOLAR PROTEIN SORTING-ASSOCIATED PROTEIN 11 HOMOLOG"/>
    <property type="match status" value="1"/>
</dbReference>
<dbReference type="Proteomes" id="UP000009168">
    <property type="component" value="Unassembled WGS sequence"/>
</dbReference>
<dbReference type="GO" id="GO:0008270">
    <property type="term" value="F:zinc ion binding"/>
    <property type="evidence" value="ECO:0007669"/>
    <property type="project" value="UniProtKB-KW"/>
</dbReference>
<keyword evidence="4" id="KW-0863">Zinc-finger</keyword>
<dbReference type="AlphaFoldDB" id="Q22AI4"/>
<evidence type="ECO:0000256" key="6">
    <source>
        <dbReference type="ARBA" id="ARBA00022927"/>
    </source>
</evidence>
<dbReference type="Gene3D" id="2.130.10.10">
    <property type="entry name" value="YVTN repeat-like/Quinoprotein amine dehydrogenase"/>
    <property type="match status" value="1"/>
</dbReference>
<evidence type="ECO:0000256" key="4">
    <source>
        <dbReference type="ARBA" id="ARBA00022771"/>
    </source>
</evidence>
<keyword evidence="2" id="KW-0813">Transport</keyword>
<dbReference type="eggNOG" id="KOG2114">
    <property type="taxonomic scope" value="Eukaryota"/>
</dbReference>